<keyword evidence="4" id="KW-1185">Reference proteome</keyword>
<dbReference type="AlphaFoldDB" id="A0A4Y2MD74"/>
<evidence type="ECO:0000313" key="4">
    <source>
        <dbReference type="Proteomes" id="UP000499080"/>
    </source>
</evidence>
<gene>
    <name evidence="2" type="ORF">AVEN_224275_1</name>
    <name evidence="3" type="ORF">AVEN_26580_1</name>
</gene>
<accession>A0A4Y2MD74</accession>
<name>A0A4Y2MD74_ARAVE</name>
<reference evidence="3 4" key="1">
    <citation type="journal article" date="2019" name="Sci. Rep.">
        <title>Orb-weaving spider Araneus ventricosus genome elucidates the spidroin gene catalogue.</title>
        <authorList>
            <person name="Kono N."/>
            <person name="Nakamura H."/>
            <person name="Ohtoshi R."/>
            <person name="Moran D.A.P."/>
            <person name="Shinohara A."/>
            <person name="Yoshida Y."/>
            <person name="Fujiwara M."/>
            <person name="Mori M."/>
            <person name="Tomita M."/>
            <person name="Arakawa K."/>
        </authorList>
    </citation>
    <scope>NUCLEOTIDE SEQUENCE [LARGE SCALE GENOMIC DNA]</scope>
</reference>
<feature type="compositionally biased region" description="Basic residues" evidence="1">
    <location>
        <begin position="1"/>
        <end position="13"/>
    </location>
</feature>
<dbReference type="EMBL" id="BGPR01203294">
    <property type="protein sequence ID" value="GBN23646.1"/>
    <property type="molecule type" value="Genomic_DNA"/>
</dbReference>
<evidence type="ECO:0000313" key="2">
    <source>
        <dbReference type="EMBL" id="GBN23574.1"/>
    </source>
</evidence>
<protein>
    <submittedName>
        <fullName evidence="3">Uncharacterized protein</fullName>
    </submittedName>
</protein>
<proteinExistence type="predicted"/>
<evidence type="ECO:0000313" key="3">
    <source>
        <dbReference type="EMBL" id="GBN23646.1"/>
    </source>
</evidence>
<organism evidence="3 4">
    <name type="scientific">Araneus ventricosus</name>
    <name type="common">Orbweaver spider</name>
    <name type="synonym">Epeira ventricosa</name>
    <dbReference type="NCBI Taxonomy" id="182803"/>
    <lineage>
        <taxon>Eukaryota</taxon>
        <taxon>Metazoa</taxon>
        <taxon>Ecdysozoa</taxon>
        <taxon>Arthropoda</taxon>
        <taxon>Chelicerata</taxon>
        <taxon>Arachnida</taxon>
        <taxon>Araneae</taxon>
        <taxon>Araneomorphae</taxon>
        <taxon>Entelegynae</taxon>
        <taxon>Araneoidea</taxon>
        <taxon>Araneidae</taxon>
        <taxon>Araneus</taxon>
    </lineage>
</organism>
<comment type="caution">
    <text evidence="3">The sequence shown here is derived from an EMBL/GenBank/DDBJ whole genome shotgun (WGS) entry which is preliminary data.</text>
</comment>
<dbReference type="EMBL" id="BGPR01203267">
    <property type="protein sequence ID" value="GBN23574.1"/>
    <property type="molecule type" value="Genomic_DNA"/>
</dbReference>
<evidence type="ECO:0000256" key="1">
    <source>
        <dbReference type="SAM" id="MobiDB-lite"/>
    </source>
</evidence>
<dbReference type="Proteomes" id="UP000499080">
    <property type="component" value="Unassembled WGS sequence"/>
</dbReference>
<feature type="region of interest" description="Disordered" evidence="1">
    <location>
        <begin position="1"/>
        <end position="20"/>
    </location>
</feature>
<sequence length="96" mass="10630">MKRIKVNKSVQKRRWGESPSDVSDGAVVVDLEGHVHLCEGRLELAVLDEVDVRSPDFLVVGDGVQVLVPAPVFVLQPGVLPALVEQELHFVLLRKR</sequence>